<keyword evidence="2" id="KW-1185">Reference proteome</keyword>
<accession>A0A4U3KTQ4</accession>
<dbReference type="AlphaFoldDB" id="A0A4U3KTQ4"/>
<sequence>MAVEQFFYERIDNNEEIESLVSQVIRDTKSLALIGVLFTVGKLKFSLFLNQLKPFVSEYNFYVWDSHGSYYDLWLSYDLPSVWQKQVKQWKERRHHKIALRDIILHLILNDPQFQSEFDSIREVWQNQLDAMQAAGEFDVLLYQMIHQFNPSNYELVTTEQDSFYQYKEPREVTEYLAIGRKESLETLQNSQLPYKLQKLVDEKLPFDLSGAEYLWNKLRIDYSKIDPQSKAHCSGEHAWASSYTNVLAEIKVFIFNKTIWIDSHPEYLVWIISVLEKLIEQQFAWDGEFESYGTHEDWNISLAEIIPVLWKENMKEESIRRIVAGSLLLFNQATRKAFFTACSIHFNWNESSFIQAQNLLLLYCGEHYRTENKENLSAVRRRLSDEFVQGKIQKSLIDWSTIRSPEEWKKKEVENWERKIDYVRRAGLNTYLVIPMIECLPDVEEAKESEYLFVLLEQAFNQVIYQLGEIKKDSLAIRSLPKDFDRAVLQKLGAFILKLERKDLMIKFWEPLFRFGYIAPQHIETFCNSFFLHNLDVTSNYTKMVMLLDEMVKYSYSSPTWITKKVGRFKDFRICLLGFHPWMSNVWKHDYSAFTSKAEDIYKNWFDKNQLNHHAIEILLGFVTTPSGAFMLEYGIKISTLFFKLGLHLKYQTPPDNKVWVGHKELDDKLSNTLSYLWQFRKDDIKRDKHLYSLYRELIQYLIAIQNVVGIELQNALIE</sequence>
<gene>
    <name evidence="1" type="ORF">FC093_22705</name>
</gene>
<dbReference type="EMBL" id="SZQL01000035">
    <property type="protein sequence ID" value="TKK64367.1"/>
    <property type="molecule type" value="Genomic_DNA"/>
</dbReference>
<evidence type="ECO:0000313" key="2">
    <source>
        <dbReference type="Proteomes" id="UP000305848"/>
    </source>
</evidence>
<dbReference type="RefSeq" id="WP_137264114.1">
    <property type="nucleotide sequence ID" value="NZ_SZQL01000035.1"/>
</dbReference>
<name>A0A4U3KTQ4_9BACT</name>
<dbReference type="Proteomes" id="UP000305848">
    <property type="component" value="Unassembled WGS sequence"/>
</dbReference>
<reference evidence="1 2" key="1">
    <citation type="submission" date="2019-05" db="EMBL/GenBank/DDBJ databases">
        <title>Panacibacter sp. strain 17mud1-8 Genome sequencing and assembly.</title>
        <authorList>
            <person name="Chhetri G."/>
        </authorList>
    </citation>
    <scope>NUCLEOTIDE SEQUENCE [LARGE SCALE GENOMIC DNA]</scope>
    <source>
        <strain evidence="1 2">17mud1-8</strain>
    </source>
</reference>
<dbReference type="OrthoDB" id="7591734at2"/>
<evidence type="ECO:0000313" key="1">
    <source>
        <dbReference type="EMBL" id="TKK64367.1"/>
    </source>
</evidence>
<protein>
    <submittedName>
        <fullName evidence="1">Uncharacterized protein</fullName>
    </submittedName>
</protein>
<organism evidence="1 2">
    <name type="scientific">Ilyomonas limi</name>
    <dbReference type="NCBI Taxonomy" id="2575867"/>
    <lineage>
        <taxon>Bacteria</taxon>
        <taxon>Pseudomonadati</taxon>
        <taxon>Bacteroidota</taxon>
        <taxon>Chitinophagia</taxon>
        <taxon>Chitinophagales</taxon>
        <taxon>Chitinophagaceae</taxon>
        <taxon>Ilyomonas</taxon>
    </lineage>
</organism>
<comment type="caution">
    <text evidence="1">The sequence shown here is derived from an EMBL/GenBank/DDBJ whole genome shotgun (WGS) entry which is preliminary data.</text>
</comment>
<proteinExistence type="predicted"/>